<evidence type="ECO:0000313" key="2">
    <source>
        <dbReference type="Proteomes" id="UP001464891"/>
    </source>
</evidence>
<dbReference type="RefSeq" id="WP_242016909.1">
    <property type="nucleotide sequence ID" value="NZ_JAMPKM010000005.1"/>
</dbReference>
<dbReference type="InterPro" id="IPR021751">
    <property type="entry name" value="DUF3318"/>
</dbReference>
<keyword evidence="2" id="KW-1185">Reference proteome</keyword>
<comment type="caution">
    <text evidence="1">The sequence shown here is derived from an EMBL/GenBank/DDBJ whole genome shotgun (WGS) entry which is preliminary data.</text>
</comment>
<dbReference type="Proteomes" id="UP001464891">
    <property type="component" value="Unassembled WGS sequence"/>
</dbReference>
<organism evidence="1 2">
    <name type="scientific">Trichocoleus desertorum GB2-A4</name>
    <dbReference type="NCBI Taxonomy" id="2933944"/>
    <lineage>
        <taxon>Bacteria</taxon>
        <taxon>Bacillati</taxon>
        <taxon>Cyanobacteriota</taxon>
        <taxon>Cyanophyceae</taxon>
        <taxon>Leptolyngbyales</taxon>
        <taxon>Trichocoleusaceae</taxon>
        <taxon>Trichocoleus</taxon>
    </lineage>
</organism>
<gene>
    <name evidence="1" type="ORF">NC998_10515</name>
</gene>
<name>A0ABV0J6X1_9CYAN</name>
<accession>A0ABV0J6X1</accession>
<evidence type="ECO:0000313" key="1">
    <source>
        <dbReference type="EMBL" id="MEP0817528.1"/>
    </source>
</evidence>
<dbReference type="Pfam" id="PF11780">
    <property type="entry name" value="DUF3318"/>
    <property type="match status" value="1"/>
</dbReference>
<proteinExistence type="predicted"/>
<dbReference type="EMBL" id="JAMPKM010000005">
    <property type="protein sequence ID" value="MEP0817528.1"/>
    <property type="molecule type" value="Genomic_DNA"/>
</dbReference>
<protein>
    <submittedName>
        <fullName evidence="1">DUF3318 domain-containing protein</fullName>
    </submittedName>
</protein>
<sequence>MMNPDPEVRRLLDIMPASGRMLCRIVNKPEQSRVIDYSYPVPWSPNRPVSINFDLWSQLSRPQRDLTLLRAVSWLIGIKWFKPDLYRGLIAVGLVGAGVEAVQGDAVGLLMAGGLAAIAGTQIWRSTQSSQRELETDEAAIRVALRRGYTEAEAARHLLEAIEAVARIEGRLQLSFTELVRCQNLRAIAGLSPVATPETLRQE</sequence>
<reference evidence="1 2" key="1">
    <citation type="submission" date="2022-04" db="EMBL/GenBank/DDBJ databases">
        <title>Positive selection, recombination, and allopatry shape intraspecific diversity of widespread and dominant cyanobacteria.</title>
        <authorList>
            <person name="Wei J."/>
            <person name="Shu W."/>
            <person name="Hu C."/>
        </authorList>
    </citation>
    <scope>NUCLEOTIDE SEQUENCE [LARGE SCALE GENOMIC DNA]</scope>
    <source>
        <strain evidence="1 2">GB2-A4</strain>
    </source>
</reference>